<proteinExistence type="inferred from homology"/>
<reference evidence="6" key="1">
    <citation type="submission" date="2016-10" db="EMBL/GenBank/DDBJ databases">
        <authorList>
            <person name="Varghese N."/>
            <person name="Submissions S."/>
        </authorList>
    </citation>
    <scope>NUCLEOTIDE SEQUENCE [LARGE SCALE GENOMIC DNA]</scope>
    <source>
        <strain evidence="6">DSM 9751</strain>
    </source>
</reference>
<organism evidence="5 6">
    <name type="scientific">Pseudomonas saponiphila</name>
    <dbReference type="NCBI Taxonomy" id="556534"/>
    <lineage>
        <taxon>Bacteria</taxon>
        <taxon>Pseudomonadati</taxon>
        <taxon>Pseudomonadota</taxon>
        <taxon>Gammaproteobacteria</taxon>
        <taxon>Pseudomonadales</taxon>
        <taxon>Pseudomonadaceae</taxon>
        <taxon>Pseudomonas</taxon>
    </lineage>
</organism>
<dbReference type="EMBL" id="FNTJ01000001">
    <property type="protein sequence ID" value="SEC18388.1"/>
    <property type="molecule type" value="Genomic_DNA"/>
</dbReference>
<feature type="chain" id="PRO_5011725533" evidence="3">
    <location>
        <begin position="19"/>
        <end position="238"/>
    </location>
</feature>
<keyword evidence="2" id="KW-0378">Hydrolase</keyword>
<protein>
    <submittedName>
        <fullName evidence="5">Phospholipase/carboxylesterase</fullName>
    </submittedName>
</protein>
<dbReference type="PANTHER" id="PTHR10655">
    <property type="entry name" value="LYSOPHOSPHOLIPASE-RELATED"/>
    <property type="match status" value="1"/>
</dbReference>
<dbReference type="SUPFAM" id="SSF53474">
    <property type="entry name" value="alpha/beta-Hydrolases"/>
    <property type="match status" value="1"/>
</dbReference>
<evidence type="ECO:0000256" key="1">
    <source>
        <dbReference type="ARBA" id="ARBA00006499"/>
    </source>
</evidence>
<evidence type="ECO:0000313" key="5">
    <source>
        <dbReference type="EMBL" id="SEC18388.1"/>
    </source>
</evidence>
<evidence type="ECO:0000256" key="2">
    <source>
        <dbReference type="ARBA" id="ARBA00022801"/>
    </source>
</evidence>
<dbReference type="Pfam" id="PF02230">
    <property type="entry name" value="Abhydrolase_2"/>
    <property type="match status" value="1"/>
</dbReference>
<dbReference type="InterPro" id="IPR029058">
    <property type="entry name" value="AB_hydrolase_fold"/>
</dbReference>
<feature type="signal peptide" evidence="3">
    <location>
        <begin position="1"/>
        <end position="18"/>
    </location>
</feature>
<evidence type="ECO:0000313" key="6">
    <source>
        <dbReference type="Proteomes" id="UP000198982"/>
    </source>
</evidence>
<evidence type="ECO:0000256" key="3">
    <source>
        <dbReference type="SAM" id="SignalP"/>
    </source>
</evidence>
<dbReference type="RefSeq" id="WP_092315936.1">
    <property type="nucleotide sequence ID" value="NZ_FNTJ01000001.1"/>
</dbReference>
<dbReference type="AlphaFoldDB" id="A0A1H4QFQ5"/>
<dbReference type="InterPro" id="IPR003140">
    <property type="entry name" value="PLipase/COase/thioEstase"/>
</dbReference>
<feature type="domain" description="Phospholipase/carboxylesterase/thioesterase" evidence="4">
    <location>
        <begin position="36"/>
        <end position="234"/>
    </location>
</feature>
<keyword evidence="6" id="KW-1185">Reference proteome</keyword>
<gene>
    <name evidence="5" type="ORF">SAMN05216178_3751</name>
</gene>
<evidence type="ECO:0000259" key="4">
    <source>
        <dbReference type="Pfam" id="PF02230"/>
    </source>
</evidence>
<keyword evidence="3" id="KW-0732">Signal</keyword>
<name>A0A1H4QFQ5_9PSED</name>
<comment type="similarity">
    <text evidence="1">Belongs to the AB hydrolase superfamily. AB hydrolase 2 family.</text>
</comment>
<dbReference type="InterPro" id="IPR050565">
    <property type="entry name" value="LYPA1-2/EST-like"/>
</dbReference>
<dbReference type="PANTHER" id="PTHR10655:SF17">
    <property type="entry name" value="LYSOPHOSPHOLIPASE-LIKE PROTEIN 1"/>
    <property type="match status" value="1"/>
</dbReference>
<sequence>MIRYLTLLLALAAPLVHAEPTLHDDLPLRYLEQAPGDTRNQPLVIFLHGYGSNEADLFGLHERLPATYTYLSAQAPQTLEEGSYQWFQRKGQGAYDGVTEELASSAELIEQFVRAALAKYHTQPDKVVLVGFSQGAAMAYEVGLRHPQSVRGIAALSGKILPLLAAQVKNSPELQRLGIFIGHGTEDRRLPYSDALEANSLLHRASLQPQFHAYPGLGHSISEAEIEDLKAWLQGLNP</sequence>
<dbReference type="Proteomes" id="UP000198982">
    <property type="component" value="Unassembled WGS sequence"/>
</dbReference>
<accession>A0A1H4QFQ5</accession>
<dbReference type="Gene3D" id="3.40.50.1820">
    <property type="entry name" value="alpha/beta hydrolase"/>
    <property type="match status" value="1"/>
</dbReference>
<dbReference type="GO" id="GO:0016787">
    <property type="term" value="F:hydrolase activity"/>
    <property type="evidence" value="ECO:0007669"/>
    <property type="project" value="UniProtKB-KW"/>
</dbReference>